<evidence type="ECO:0000313" key="3">
    <source>
        <dbReference type="EMBL" id="KAL0948945.1"/>
    </source>
</evidence>
<name>A0ABR3J0E4_9AGAR</name>
<sequence>MASSTLQELLRLQQKLGEELQLQLDEALHERDEARLQCAEALASRAVLSRELESALNELCATRAQLNRAPGTSGAPDSSPAIDAVVVDLDEATEPADDEPSAEEQTAHDVPQSEPPACEDTATASQASQTPVQLEGEGRPQPQEVLAIGVAPSPLLHFSARQKPDKYVLEMKKIISSTRTSGTKYPQILLHGAEFVFKLKDAEKGFLVEPLTYLGLDEHDSTVVKERTNLETKFMGHYHDIIGCYIANYYYLGTFECTEVVPMGHEAFKKLSNHARPGVIRRAQQLCKSARANANLSDKAMAQKYESGELKVAKLRFKRVTYDREIERGLLVAANTLR</sequence>
<keyword evidence="4" id="KW-1185">Reference proteome</keyword>
<feature type="compositionally biased region" description="Polar residues" evidence="2">
    <location>
        <begin position="122"/>
        <end position="132"/>
    </location>
</feature>
<accession>A0ABR3J0E4</accession>
<feature type="coiled-coil region" evidence="1">
    <location>
        <begin position="17"/>
        <end position="69"/>
    </location>
</feature>
<proteinExistence type="predicted"/>
<gene>
    <name evidence="3" type="ORF">HGRIS_009050</name>
</gene>
<dbReference type="EMBL" id="JASNQZ010000012">
    <property type="protein sequence ID" value="KAL0948945.1"/>
    <property type="molecule type" value="Genomic_DNA"/>
</dbReference>
<keyword evidence="1" id="KW-0175">Coiled coil</keyword>
<evidence type="ECO:0000256" key="2">
    <source>
        <dbReference type="SAM" id="MobiDB-lite"/>
    </source>
</evidence>
<feature type="compositionally biased region" description="Acidic residues" evidence="2">
    <location>
        <begin position="92"/>
        <end position="102"/>
    </location>
</feature>
<feature type="region of interest" description="Disordered" evidence="2">
    <location>
        <begin position="92"/>
        <end position="140"/>
    </location>
</feature>
<organism evidence="3 4">
    <name type="scientific">Hohenbuehelia grisea</name>
    <dbReference type="NCBI Taxonomy" id="104357"/>
    <lineage>
        <taxon>Eukaryota</taxon>
        <taxon>Fungi</taxon>
        <taxon>Dikarya</taxon>
        <taxon>Basidiomycota</taxon>
        <taxon>Agaricomycotina</taxon>
        <taxon>Agaricomycetes</taxon>
        <taxon>Agaricomycetidae</taxon>
        <taxon>Agaricales</taxon>
        <taxon>Pleurotineae</taxon>
        <taxon>Pleurotaceae</taxon>
        <taxon>Hohenbuehelia</taxon>
    </lineage>
</organism>
<comment type="caution">
    <text evidence="3">The sequence shown here is derived from an EMBL/GenBank/DDBJ whole genome shotgun (WGS) entry which is preliminary data.</text>
</comment>
<evidence type="ECO:0000256" key="1">
    <source>
        <dbReference type="SAM" id="Coils"/>
    </source>
</evidence>
<evidence type="ECO:0000313" key="4">
    <source>
        <dbReference type="Proteomes" id="UP001556367"/>
    </source>
</evidence>
<reference evidence="4" key="1">
    <citation type="submission" date="2024-06" db="EMBL/GenBank/DDBJ databases">
        <title>Multi-omics analyses provide insights into the biosynthesis of the anticancer antibiotic pleurotin in Hohenbuehelia grisea.</title>
        <authorList>
            <person name="Weaver J.A."/>
            <person name="Alberti F."/>
        </authorList>
    </citation>
    <scope>NUCLEOTIDE SEQUENCE [LARGE SCALE GENOMIC DNA]</scope>
    <source>
        <strain evidence="4">T-177</strain>
    </source>
</reference>
<protein>
    <submittedName>
        <fullName evidence="3">Uncharacterized protein</fullName>
    </submittedName>
</protein>
<dbReference type="Proteomes" id="UP001556367">
    <property type="component" value="Unassembled WGS sequence"/>
</dbReference>